<evidence type="ECO:0000313" key="1">
    <source>
        <dbReference type="EMBL" id="RXG32044.1"/>
    </source>
</evidence>
<proteinExistence type="predicted"/>
<dbReference type="EMBL" id="QOVL01000005">
    <property type="protein sequence ID" value="RXG32044.1"/>
    <property type="molecule type" value="Genomic_DNA"/>
</dbReference>
<dbReference type="STRING" id="1122159.SAMN02745246_01404"/>
<accession>A0A4Q0PNN9</accession>
<organism evidence="1 2">
    <name type="scientific">Leeuwenhoekiella marinoflava</name>
    <dbReference type="NCBI Taxonomy" id="988"/>
    <lineage>
        <taxon>Bacteria</taxon>
        <taxon>Pseudomonadati</taxon>
        <taxon>Bacteroidota</taxon>
        <taxon>Flavobacteriia</taxon>
        <taxon>Flavobacteriales</taxon>
        <taxon>Flavobacteriaceae</taxon>
        <taxon>Leeuwenhoekiella</taxon>
    </lineage>
</organism>
<reference evidence="1 2" key="1">
    <citation type="submission" date="2018-07" db="EMBL/GenBank/DDBJ databases">
        <title>Leeuwenhoekiella genomics.</title>
        <authorList>
            <person name="Tahon G."/>
            <person name="Willems A."/>
        </authorList>
    </citation>
    <scope>NUCLEOTIDE SEQUENCE [LARGE SCALE GENOMIC DNA]</scope>
    <source>
        <strain evidence="1 2">LMG 1345</strain>
    </source>
</reference>
<name>A0A4Q0PNN9_9FLAO</name>
<protein>
    <recommendedName>
        <fullName evidence="3">Phospholipase D-like protein</fullName>
    </recommendedName>
</protein>
<dbReference type="Gene3D" id="3.30.870.10">
    <property type="entry name" value="Endonuclease Chain A"/>
    <property type="match status" value="1"/>
</dbReference>
<sequence length="207" mass="23744">MGSLFDLNKRKEEVAQVKASLPYRSKYLATHFKKLESLEQDLCRLPTKDEFIFLQSAASFNAFTFIPFIAKPFHIEHLYATTYSISRRVIEALMEMHDSGMIARVTLLISDSMIKRNPQTIDNLLAMQSTRGNVEVLFGWIHAKVALARTAAHHFVVEGSGNWSENAKYEQYTFAESRGLFEFRKELFAQTEIRYKTVAGKLVPVNQ</sequence>
<evidence type="ECO:0000313" key="2">
    <source>
        <dbReference type="Proteomes" id="UP000290608"/>
    </source>
</evidence>
<comment type="caution">
    <text evidence="1">The sequence shown here is derived from an EMBL/GenBank/DDBJ whole genome shotgun (WGS) entry which is preliminary data.</text>
</comment>
<dbReference type="Proteomes" id="UP000290608">
    <property type="component" value="Unassembled WGS sequence"/>
</dbReference>
<gene>
    <name evidence="1" type="ORF">DSL99_1349</name>
</gene>
<dbReference type="AlphaFoldDB" id="A0A4Q0PNN9"/>
<evidence type="ECO:0008006" key="3">
    <source>
        <dbReference type="Google" id="ProtNLM"/>
    </source>
</evidence>